<proteinExistence type="predicted"/>
<dbReference type="Pfam" id="PF11739">
    <property type="entry name" value="YdbH-like"/>
    <property type="match status" value="1"/>
</dbReference>
<dbReference type="Proteomes" id="UP000043316">
    <property type="component" value="Unassembled WGS sequence"/>
</dbReference>
<dbReference type="EMBL" id="CWJI01000001">
    <property type="protein sequence ID" value="CRY53921.1"/>
    <property type="molecule type" value="Genomic_DNA"/>
</dbReference>
<accession>A0A0H5MA19</accession>
<sequence length="900" mass="99714">MAKCVKIVSLLLLVSAISLMVLWKTLPQWLPPVAQYWLPAGSQLTLEKPPVWRDGALRISHLRYRIKDCAIANIDNLSVGYHQKRWQVGAGSVALDTACLSQFPSEGESTPQDLAYWQQQLSVLSLNIDNLQITPWQQYAGKLTLTSQSIGSDNPPKKFSQELHYQGQQLSFAATLDENQQLSLHQFSIAVPGTSQPFELSGKIKIPLSLDNWPEQGALDGVLTTGYLSKPLLLNLSWQQQQGVLTLTERGDDVPLARLPWNASINQIQIVNGQWQWPYAQQPLSGGINLTLHDWDQGLEQTSVDARINVITSGQSGKGNAVLTLGPGNLSLINSDLAFQISGQANLENIVLNATIPGILSGSVLNPTWVLRSGALLRAHGNVTPELRIRDARWPLAGVKVTAAGVTGRLQAIVDAQDSYWGRFNVHLDGQAQEFWPDKGQWQWRYWGNGQLPPLAARWDMSGTGNWQGTLITVDKLSTGFDRLQYGLVKVEAPRLTLVKPLTWQRDNHHPAFIAGFELGAKKVSFSDGGGYLPPALLSLQLNGREPDSFLWQGQLQAQAIGPISLRGRWDGERLRGEGWWPKQSLDVFQPLISQELGIKLRDGHFYAQAAFSAARQQGFTAGGHWVVNNGGMWLKDGELSGLDFVMSYRLENHRWQLGAKEPVMLRIASLTNLFEMQNITADLQGSYPYSEDAPLTLSNVGMDILNGHMSLSALRLPQHDAAVLKLSAIDLSELFTVLQPKQLAMSGKVNGELPLYLNNPQWLVRNGWMANDGMVTLRLDQDLANSIAESNIVAGAAIDWLRYMEIYQSYAKVDLDNLGQLTLSSKIHGVNTQKNAKRAVILNYQHQENVFQLWRSLRFGDNLQEWLQQTLSIPSSATQPSATQSATIQSAATQARTKE</sequence>
<reference evidence="3" key="1">
    <citation type="submission" date="2015-03" db="EMBL/GenBank/DDBJ databases">
        <authorList>
            <consortium name="Pathogen Informatics"/>
        </authorList>
    </citation>
    <scope>NUCLEOTIDE SEQUENCE [LARGE SCALE GENOMIC DNA]</scope>
    <source>
        <strain evidence="3">R148</strain>
    </source>
</reference>
<evidence type="ECO:0000256" key="1">
    <source>
        <dbReference type="SAM" id="MobiDB-lite"/>
    </source>
</evidence>
<feature type="region of interest" description="Disordered" evidence="1">
    <location>
        <begin position="878"/>
        <end position="900"/>
    </location>
</feature>
<dbReference type="RefSeq" id="WP_053008962.1">
    <property type="nucleotide sequence ID" value="NZ_CWJI01000001.1"/>
</dbReference>
<dbReference type="AlphaFoldDB" id="A0A0H5MA19"/>
<protein>
    <submittedName>
        <fullName evidence="2">Dicarboxylate transport</fullName>
    </submittedName>
</protein>
<dbReference type="InterPro" id="IPR021730">
    <property type="entry name" value="YdbH"/>
</dbReference>
<organism evidence="2 3">
    <name type="scientific">Yersinia intermedia</name>
    <dbReference type="NCBI Taxonomy" id="631"/>
    <lineage>
        <taxon>Bacteria</taxon>
        <taxon>Pseudomonadati</taxon>
        <taxon>Pseudomonadota</taxon>
        <taxon>Gammaproteobacteria</taxon>
        <taxon>Enterobacterales</taxon>
        <taxon>Yersiniaceae</taxon>
        <taxon>Yersinia</taxon>
    </lineage>
</organism>
<dbReference type="NCBIfam" id="NF007971">
    <property type="entry name" value="PRK10695.1"/>
    <property type="match status" value="1"/>
</dbReference>
<evidence type="ECO:0000313" key="2">
    <source>
        <dbReference type="EMBL" id="CRY53921.1"/>
    </source>
</evidence>
<evidence type="ECO:0000313" key="3">
    <source>
        <dbReference type="Proteomes" id="UP000043316"/>
    </source>
</evidence>
<name>A0A0H5MA19_YERIN</name>
<gene>
    <name evidence="2" type="ORF">ERS008476_00825</name>
</gene>